<name>A0A6A5C7A2_NAEFO</name>
<dbReference type="AlphaFoldDB" id="A0A6A5C7A2"/>
<accession>A0A6A5C7A2</accession>
<dbReference type="VEuPathDB" id="AmoebaDB:FDP41_000216"/>
<dbReference type="Proteomes" id="UP000444721">
    <property type="component" value="Unassembled WGS sequence"/>
</dbReference>
<organism evidence="2 3">
    <name type="scientific">Naegleria fowleri</name>
    <name type="common">Brain eating amoeba</name>
    <dbReference type="NCBI Taxonomy" id="5763"/>
    <lineage>
        <taxon>Eukaryota</taxon>
        <taxon>Discoba</taxon>
        <taxon>Heterolobosea</taxon>
        <taxon>Tetramitia</taxon>
        <taxon>Eutetramitia</taxon>
        <taxon>Vahlkampfiidae</taxon>
        <taxon>Naegleria</taxon>
    </lineage>
</organism>
<comment type="caution">
    <text evidence="2">The sequence shown here is derived from an EMBL/GenBank/DDBJ whole genome shotgun (WGS) entry which is preliminary data.</text>
</comment>
<evidence type="ECO:0000313" key="3">
    <source>
        <dbReference type="Proteomes" id="UP000444721"/>
    </source>
</evidence>
<keyword evidence="3" id="KW-1185">Reference proteome</keyword>
<dbReference type="Gene3D" id="2.60.40.200">
    <property type="entry name" value="Superoxide dismutase, copper/zinc binding domain"/>
    <property type="match status" value="1"/>
</dbReference>
<gene>
    <name evidence="2" type="ORF">FDP41_000216</name>
</gene>
<evidence type="ECO:0000313" key="2">
    <source>
        <dbReference type="EMBL" id="KAF0985177.1"/>
    </source>
</evidence>
<dbReference type="VEuPathDB" id="AmoebaDB:NF0060460"/>
<dbReference type="GO" id="GO:0006801">
    <property type="term" value="P:superoxide metabolic process"/>
    <property type="evidence" value="ECO:0007669"/>
    <property type="project" value="InterPro"/>
</dbReference>
<dbReference type="InterPro" id="IPR036423">
    <property type="entry name" value="SOD-like_Cu/Zn_dom_sf"/>
</dbReference>
<protein>
    <submittedName>
        <fullName evidence="2">Uncharacterized protein</fullName>
    </submittedName>
</protein>
<dbReference type="GeneID" id="68107434"/>
<dbReference type="GO" id="GO:0046872">
    <property type="term" value="F:metal ion binding"/>
    <property type="evidence" value="ECO:0007669"/>
    <property type="project" value="InterPro"/>
</dbReference>
<dbReference type="VEuPathDB" id="AmoebaDB:NF0060450"/>
<reference evidence="2 3" key="1">
    <citation type="journal article" date="2019" name="Sci. Rep.">
        <title>Nanopore sequencing improves the draft genome of the human pathogenic amoeba Naegleria fowleri.</title>
        <authorList>
            <person name="Liechti N."/>
            <person name="Schurch N."/>
            <person name="Bruggmann R."/>
            <person name="Wittwer M."/>
        </authorList>
    </citation>
    <scope>NUCLEOTIDE SEQUENCE [LARGE SCALE GENOMIC DNA]</scope>
    <source>
        <strain evidence="2 3">ATCC 30894</strain>
    </source>
</reference>
<feature type="region of interest" description="Disordered" evidence="1">
    <location>
        <begin position="238"/>
        <end position="273"/>
    </location>
</feature>
<evidence type="ECO:0000256" key="1">
    <source>
        <dbReference type="SAM" id="MobiDB-lite"/>
    </source>
</evidence>
<dbReference type="OrthoDB" id="10414654at2759"/>
<dbReference type="RefSeq" id="XP_044569890.1">
    <property type="nucleotide sequence ID" value="XM_044705324.1"/>
</dbReference>
<dbReference type="SUPFAM" id="SSF49329">
    <property type="entry name" value="Cu,Zn superoxide dismutase-like"/>
    <property type="match status" value="1"/>
</dbReference>
<dbReference type="EMBL" id="VFQX01000001">
    <property type="protein sequence ID" value="KAF0985177.1"/>
    <property type="molecule type" value="Genomic_DNA"/>
</dbReference>
<feature type="compositionally biased region" description="Low complexity" evidence="1">
    <location>
        <begin position="238"/>
        <end position="272"/>
    </location>
</feature>
<dbReference type="VEuPathDB" id="AmoebaDB:NfTy_024860"/>
<sequence>MSHPTRPKRSMLHPIQSHHHLLTIITRSILIVTLLTFFLSRDHVYSESSSSLATPTTTITTTPTTTTTNSEPISMAICRMRGTLHLPSLHGTFYFTVPWTSSRQQQQQFNSGSSSGDTSQFLLYINGSIIGFNTLEFSKRSLPLHIHEFGNILENDGMSVGGHLEMNSKDVGATLSPLSIQDTLKVNYILSFQQYSHASSVLSLEDIIGRSMIVHHFENNGTMRIGQCVIAVLPTTTSSSSISTTTSTTTSRSSSTTTSDSSSSISTTTLSSGNAIDHLSPQWSSKSSSMESSTTSFNKLVAHVKGTNPFSQPVNGTVIIESVNIPQKDQQDSLSSSSSFNMYLKMCHLNSALLHDTSLSNMVISIHEGGDISKLGVPIMEMDYHPPQSIINSQQFTFSSPQFNSLKQIAGRAFSISLKQSKQLLAWGTLGIAPSNLNPKLTLEHRTCESNEIKQDLTFTVNPTVKSRFYSKIRIENQDANTGVIHEFSGFLLFDYLKRKVYAKAQSQMNSNRTYELVVIPNYFTKFLSVYLLVDSKCLFLTSQLHLSQIPLELKLQQVSNHPIYQITFKGFAIVNGVHCEEWFIKTRELFGREFDTEISLFTSRNNYHLVKAIISKTPIGSVSIELSQVSELEYPFDDQLEEWTQQASVKCRYGNTIMLRSSSNKF</sequence>
<proteinExistence type="predicted"/>